<dbReference type="InterPro" id="IPR005302">
    <property type="entry name" value="MoCF_Sase_C"/>
</dbReference>
<dbReference type="EMBL" id="CAADFO010000110">
    <property type="protein sequence ID" value="VFK32370.1"/>
    <property type="molecule type" value="Genomic_DNA"/>
</dbReference>
<evidence type="ECO:0000259" key="1">
    <source>
        <dbReference type="PROSITE" id="PS51340"/>
    </source>
</evidence>
<name>A0A450XSV5_9GAMM</name>
<dbReference type="GO" id="GO:0003824">
    <property type="term" value="F:catalytic activity"/>
    <property type="evidence" value="ECO:0007669"/>
    <property type="project" value="InterPro"/>
</dbReference>
<dbReference type="Pfam" id="PF03473">
    <property type="entry name" value="MOSC"/>
    <property type="match status" value="1"/>
</dbReference>
<organism evidence="2">
    <name type="scientific">Candidatus Kentrum sp. MB</name>
    <dbReference type="NCBI Taxonomy" id="2138164"/>
    <lineage>
        <taxon>Bacteria</taxon>
        <taxon>Pseudomonadati</taxon>
        <taxon>Pseudomonadota</taxon>
        <taxon>Gammaproteobacteria</taxon>
        <taxon>Candidatus Kentrum</taxon>
    </lineage>
</organism>
<accession>A0A450XSV5</accession>
<evidence type="ECO:0000313" key="2">
    <source>
        <dbReference type="EMBL" id="VFK32370.1"/>
    </source>
</evidence>
<dbReference type="GO" id="GO:0030170">
    <property type="term" value="F:pyridoxal phosphate binding"/>
    <property type="evidence" value="ECO:0007669"/>
    <property type="project" value="InterPro"/>
</dbReference>
<protein>
    <recommendedName>
        <fullName evidence="1">MOSC domain-containing protein</fullName>
    </recommendedName>
</protein>
<dbReference type="InterPro" id="IPR011037">
    <property type="entry name" value="Pyrv_Knase-like_insert_dom_sf"/>
</dbReference>
<feature type="domain" description="MOSC" evidence="1">
    <location>
        <begin position="88"/>
        <end position="246"/>
    </location>
</feature>
<dbReference type="GO" id="GO:0030151">
    <property type="term" value="F:molybdenum ion binding"/>
    <property type="evidence" value="ECO:0007669"/>
    <property type="project" value="InterPro"/>
</dbReference>
<proteinExistence type="predicted"/>
<dbReference type="SUPFAM" id="SSF50800">
    <property type="entry name" value="PK beta-barrel domain-like"/>
    <property type="match status" value="1"/>
</dbReference>
<dbReference type="AlphaFoldDB" id="A0A450XSV5"/>
<gene>
    <name evidence="2" type="ORF">BECKMB1821G_GA0114241_11105</name>
</gene>
<dbReference type="PROSITE" id="PS51340">
    <property type="entry name" value="MOSC"/>
    <property type="match status" value="1"/>
</dbReference>
<sequence length="248" mass="27497">MLGEKLHAVDITPKGIRGDRSFALLDMETGKIVSAKNPRKWPHLFSFHARYEETGSNIIRITLPDGTTVGNDDAELDSKLSIALGRKVRLISQVPDKPRLEEYWPDIEEVEHRDMVITKDAPKDSFYALAVIHLLTTSTLDELHRLSPEGHFEACRFRPNIVITTEQTGFVENQWIGKTLTIGNGIRLNITGPCPRCVVTTLAQNNLPKDTDILKAAVRHNGGNVGVYAEVVKDGTIQCGDVVSISPH</sequence>
<dbReference type="Gene3D" id="2.40.33.20">
    <property type="entry name" value="PK beta-barrel domain-like"/>
    <property type="match status" value="1"/>
</dbReference>
<reference evidence="2" key="1">
    <citation type="submission" date="2019-02" db="EMBL/GenBank/DDBJ databases">
        <authorList>
            <person name="Gruber-Vodicka R. H."/>
            <person name="Seah K. B. B."/>
        </authorList>
    </citation>
    <scope>NUCLEOTIDE SEQUENCE</scope>
    <source>
        <strain evidence="2">BECK_BZ197</strain>
    </source>
</reference>